<dbReference type="PROSITE" id="PS50199">
    <property type="entry name" value="ZF_RANBP2_2"/>
    <property type="match status" value="1"/>
</dbReference>
<dbReference type="InterPro" id="IPR001876">
    <property type="entry name" value="Znf_RanBP2"/>
</dbReference>
<proteinExistence type="predicted"/>
<dbReference type="PANTHER" id="PTHR46622">
    <property type="entry name" value="DNA-DEPENDENT METALLOPROTEASE WSS1"/>
    <property type="match status" value="1"/>
</dbReference>
<dbReference type="PROSITE" id="PS01358">
    <property type="entry name" value="ZF_RANBP2_1"/>
    <property type="match status" value="1"/>
</dbReference>
<dbReference type="SUPFAM" id="SSF90209">
    <property type="entry name" value="Ran binding protein zinc finger-like"/>
    <property type="match status" value="1"/>
</dbReference>
<feature type="region of interest" description="Disordered" evidence="5">
    <location>
        <begin position="612"/>
        <end position="636"/>
    </location>
</feature>
<keyword evidence="9" id="KW-1185">Reference proteome</keyword>
<keyword evidence="3" id="KW-0862">Zinc</keyword>
<gene>
    <name evidence="8" type="ORF">B0J13DRAFT_618837</name>
</gene>
<feature type="compositionally biased region" description="Polar residues" evidence="5">
    <location>
        <begin position="569"/>
        <end position="579"/>
    </location>
</feature>
<name>A0A9P9F7H6_9HYPO</name>
<feature type="region of interest" description="Disordered" evidence="5">
    <location>
        <begin position="439"/>
        <end position="465"/>
    </location>
</feature>
<dbReference type="EMBL" id="JAGMUU010000004">
    <property type="protein sequence ID" value="KAH7155382.1"/>
    <property type="molecule type" value="Genomic_DNA"/>
</dbReference>
<evidence type="ECO:0000256" key="1">
    <source>
        <dbReference type="ARBA" id="ARBA00022723"/>
    </source>
</evidence>
<keyword evidence="2 4" id="KW-0863">Zinc-finger</keyword>
<feature type="region of interest" description="Disordered" evidence="5">
    <location>
        <begin position="543"/>
        <end position="579"/>
    </location>
</feature>
<keyword evidence="1" id="KW-0479">Metal-binding</keyword>
<accession>A0A9P9F7H6</accession>
<evidence type="ECO:0000313" key="8">
    <source>
        <dbReference type="EMBL" id="KAH7155382.1"/>
    </source>
</evidence>
<dbReference type="Gene3D" id="3.40.50.150">
    <property type="entry name" value="Vaccinia Virus protein VP39"/>
    <property type="match status" value="1"/>
</dbReference>
<feature type="domain" description="WLM" evidence="7">
    <location>
        <begin position="282"/>
        <end position="480"/>
    </location>
</feature>
<evidence type="ECO:0000256" key="5">
    <source>
        <dbReference type="SAM" id="MobiDB-lite"/>
    </source>
</evidence>
<reference evidence="8" key="1">
    <citation type="journal article" date="2021" name="Nat. Commun.">
        <title>Genetic determinants of endophytism in the Arabidopsis root mycobiome.</title>
        <authorList>
            <person name="Mesny F."/>
            <person name="Miyauchi S."/>
            <person name="Thiergart T."/>
            <person name="Pickel B."/>
            <person name="Atanasova L."/>
            <person name="Karlsson M."/>
            <person name="Huettel B."/>
            <person name="Barry K.W."/>
            <person name="Haridas S."/>
            <person name="Chen C."/>
            <person name="Bauer D."/>
            <person name="Andreopoulos W."/>
            <person name="Pangilinan J."/>
            <person name="LaButti K."/>
            <person name="Riley R."/>
            <person name="Lipzen A."/>
            <person name="Clum A."/>
            <person name="Drula E."/>
            <person name="Henrissat B."/>
            <person name="Kohler A."/>
            <person name="Grigoriev I.V."/>
            <person name="Martin F.M."/>
            <person name="Hacquard S."/>
        </authorList>
    </citation>
    <scope>NUCLEOTIDE SEQUENCE</scope>
    <source>
        <strain evidence="8">MPI-CAGE-AT-0021</strain>
    </source>
</reference>
<sequence>MAAEKDRWSSNEYQNVASFVPKLAGKVVQWLDLQKDDVLIDIGCGDGILNAEFAKILAHGHGSMLGIDSSASMIDSARELCKDAKNSTFETLDATQLVTKLDLQKGTFTKAFSNAAMHWILRPEATRADFFKGVYASLAPGGAFAFEMGGQSNVSEMRAAVLMAVARRIGMPAALAADPWFFPDEAWITARLEEAGFVVEKAEREWRPTKADTGGVEGWVRLFAKQLLDAVPEDEREEAIKECAEVLKVHLASNQFLAKVVIKSPRKSPHVIVPKATSLSLPTMTDRDGLILSYVHLANFPRASDALHTLKKVASMVKPIIRARNWKVGELAEFFPDQANLLGLNVDRGRKICLRLRHAGDRTQFLPIESVVDTMLHELAHIVQGPHDAKFHALWDQLRDEHQGLLLKGYTGEGFLSEGRRLGGARLPPQEARRLAREAAEKRRVQPIGTGGGKRLGGAAPRPGDDIRRVIADAAQRRNQTLKGCATDKLSDSQIRSIADTATRNGFRTQAEEDEANEAAIATALWELVQEDESAKYGSSYIPPTAQNPTGNGGGTVGVGVESGSSVGPRNSHTASGLNGTDATKDWACETCTLLNPANFLSCDACGLQRSAQLSRKPEPESAEKAETSGSSTDRVAQATSNMAVQFLWERNGSTVVDVLGVRKDEGQLAIGDVLFVGR</sequence>
<dbReference type="SUPFAM" id="SSF53335">
    <property type="entry name" value="S-adenosyl-L-methionine-dependent methyltransferases"/>
    <property type="match status" value="1"/>
</dbReference>
<dbReference type="PROSITE" id="PS51397">
    <property type="entry name" value="WLM"/>
    <property type="match status" value="1"/>
</dbReference>
<organism evidence="8 9">
    <name type="scientific">Dactylonectria estremocensis</name>
    <dbReference type="NCBI Taxonomy" id="1079267"/>
    <lineage>
        <taxon>Eukaryota</taxon>
        <taxon>Fungi</taxon>
        <taxon>Dikarya</taxon>
        <taxon>Ascomycota</taxon>
        <taxon>Pezizomycotina</taxon>
        <taxon>Sordariomycetes</taxon>
        <taxon>Hypocreomycetidae</taxon>
        <taxon>Hypocreales</taxon>
        <taxon>Nectriaceae</taxon>
        <taxon>Dactylonectria</taxon>
    </lineage>
</organism>
<dbReference type="OrthoDB" id="261960at2759"/>
<dbReference type="InterPro" id="IPR036443">
    <property type="entry name" value="Znf_RanBP2_sf"/>
</dbReference>
<dbReference type="GO" id="GO:0006281">
    <property type="term" value="P:DNA repair"/>
    <property type="evidence" value="ECO:0007669"/>
    <property type="project" value="TreeGrafter"/>
</dbReference>
<dbReference type="InterPro" id="IPR041698">
    <property type="entry name" value="Methyltransf_25"/>
</dbReference>
<evidence type="ECO:0000259" key="6">
    <source>
        <dbReference type="PROSITE" id="PS50199"/>
    </source>
</evidence>
<dbReference type="SMART" id="SM00547">
    <property type="entry name" value="ZnF_RBZ"/>
    <property type="match status" value="1"/>
</dbReference>
<dbReference type="GO" id="GO:0005634">
    <property type="term" value="C:nucleus"/>
    <property type="evidence" value="ECO:0007669"/>
    <property type="project" value="TreeGrafter"/>
</dbReference>
<evidence type="ECO:0000256" key="4">
    <source>
        <dbReference type="PROSITE-ProRule" id="PRU00322"/>
    </source>
</evidence>
<dbReference type="CDD" id="cd02440">
    <property type="entry name" value="AdoMet_MTases"/>
    <property type="match status" value="1"/>
</dbReference>
<dbReference type="GO" id="GO:0008270">
    <property type="term" value="F:zinc ion binding"/>
    <property type="evidence" value="ECO:0007669"/>
    <property type="project" value="UniProtKB-KW"/>
</dbReference>
<dbReference type="GO" id="GO:0008237">
    <property type="term" value="F:metallopeptidase activity"/>
    <property type="evidence" value="ECO:0007669"/>
    <property type="project" value="TreeGrafter"/>
</dbReference>
<evidence type="ECO:0000313" key="9">
    <source>
        <dbReference type="Proteomes" id="UP000717696"/>
    </source>
</evidence>
<feature type="compositionally biased region" description="Basic and acidic residues" evidence="5">
    <location>
        <begin position="616"/>
        <end position="627"/>
    </location>
</feature>
<feature type="domain" description="RanBP2-type" evidence="6">
    <location>
        <begin position="583"/>
        <end position="612"/>
    </location>
</feature>
<dbReference type="InterPro" id="IPR013536">
    <property type="entry name" value="WLM_dom"/>
</dbReference>
<evidence type="ECO:0000256" key="2">
    <source>
        <dbReference type="ARBA" id="ARBA00022771"/>
    </source>
</evidence>
<dbReference type="PANTHER" id="PTHR46622:SF1">
    <property type="entry name" value="DNA-DEPENDENT METALLOPROTEASE WSS1"/>
    <property type="match status" value="1"/>
</dbReference>
<evidence type="ECO:0000259" key="7">
    <source>
        <dbReference type="PROSITE" id="PS51397"/>
    </source>
</evidence>
<dbReference type="Pfam" id="PF13649">
    <property type="entry name" value="Methyltransf_25"/>
    <property type="match status" value="1"/>
</dbReference>
<evidence type="ECO:0000256" key="3">
    <source>
        <dbReference type="ARBA" id="ARBA00022833"/>
    </source>
</evidence>
<dbReference type="InterPro" id="IPR029063">
    <property type="entry name" value="SAM-dependent_MTases_sf"/>
</dbReference>
<dbReference type="InterPro" id="IPR053000">
    <property type="entry name" value="WSS1-like_metalloprotease"/>
</dbReference>
<dbReference type="AlphaFoldDB" id="A0A9P9F7H6"/>
<feature type="compositionally biased region" description="Low complexity" evidence="5">
    <location>
        <begin position="559"/>
        <end position="568"/>
    </location>
</feature>
<dbReference type="Proteomes" id="UP000717696">
    <property type="component" value="Unassembled WGS sequence"/>
</dbReference>
<protein>
    <submittedName>
        <fullName evidence="8">WLM domain-containing protein</fullName>
    </submittedName>
</protein>
<dbReference type="Gene3D" id="2.30.30.380">
    <property type="entry name" value="Zn-finger domain of Sec23/24"/>
    <property type="match status" value="1"/>
</dbReference>
<comment type="caution">
    <text evidence="8">The sequence shown here is derived from an EMBL/GenBank/DDBJ whole genome shotgun (WGS) entry which is preliminary data.</text>
</comment>
<dbReference type="Pfam" id="PF08325">
    <property type="entry name" value="WLM"/>
    <property type="match status" value="1"/>
</dbReference>